<protein>
    <submittedName>
        <fullName evidence="2">Energy transducer TonB</fullName>
    </submittedName>
</protein>
<dbReference type="GO" id="GO:0055085">
    <property type="term" value="P:transmembrane transport"/>
    <property type="evidence" value="ECO:0007669"/>
    <property type="project" value="InterPro"/>
</dbReference>
<evidence type="ECO:0000313" key="3">
    <source>
        <dbReference type="Proteomes" id="UP000831796"/>
    </source>
</evidence>
<reference evidence="2" key="1">
    <citation type="submission" date="2022-04" db="EMBL/GenBank/DDBJ databases">
        <title>Hymenobacter sp. isolated from the air.</title>
        <authorList>
            <person name="Won M."/>
            <person name="Lee C.-M."/>
            <person name="Woen H.-Y."/>
            <person name="Kwon S.-W."/>
        </authorList>
    </citation>
    <scope>NUCLEOTIDE SEQUENCE</scope>
    <source>
        <strain evidence="2">5116S-3</strain>
    </source>
</reference>
<dbReference type="SUPFAM" id="SSF74653">
    <property type="entry name" value="TolA/TonB C-terminal domain"/>
    <property type="match status" value="1"/>
</dbReference>
<feature type="domain" description="TonB C-terminal" evidence="1">
    <location>
        <begin position="19"/>
        <end position="94"/>
    </location>
</feature>
<dbReference type="Proteomes" id="UP000831796">
    <property type="component" value="Chromosome"/>
</dbReference>
<dbReference type="KEGG" id="hcu:MUN79_01605"/>
<evidence type="ECO:0000259" key="1">
    <source>
        <dbReference type="Pfam" id="PF03544"/>
    </source>
</evidence>
<dbReference type="Gene3D" id="3.30.1150.10">
    <property type="match status" value="1"/>
</dbReference>
<dbReference type="EMBL" id="CP095046">
    <property type="protein sequence ID" value="UOQ72716.1"/>
    <property type="molecule type" value="Genomic_DNA"/>
</dbReference>
<dbReference type="Pfam" id="PF03544">
    <property type="entry name" value="TonB_C"/>
    <property type="match status" value="1"/>
</dbReference>
<gene>
    <name evidence="2" type="ORF">MUN79_01605</name>
</gene>
<keyword evidence="3" id="KW-1185">Reference proteome</keyword>
<sequence length="101" mass="10786">MDPQYLGGMAAFQGHQSTLQFPRIGVVGRMNGQAQIVGTIGADGKISNWRVIPSTCSGCDAAMLEMLKKLPNDWIPAEAGGQPVASEVLFSVKFLSIQPRP</sequence>
<dbReference type="InterPro" id="IPR037682">
    <property type="entry name" value="TonB_C"/>
</dbReference>
<proteinExistence type="predicted"/>
<evidence type="ECO:0000313" key="2">
    <source>
        <dbReference type="EMBL" id="UOQ72716.1"/>
    </source>
</evidence>
<accession>A0A8T9Q4U6</accession>
<organism evidence="2 3">
    <name type="scientific">Hymenobacter cellulosilyticus</name>
    <dbReference type="NCBI Taxonomy" id="2932248"/>
    <lineage>
        <taxon>Bacteria</taxon>
        <taxon>Pseudomonadati</taxon>
        <taxon>Bacteroidota</taxon>
        <taxon>Cytophagia</taxon>
        <taxon>Cytophagales</taxon>
        <taxon>Hymenobacteraceae</taxon>
        <taxon>Hymenobacter</taxon>
    </lineage>
</organism>
<name>A0A8T9Q4U6_9BACT</name>
<dbReference type="RefSeq" id="WP_244676074.1">
    <property type="nucleotide sequence ID" value="NZ_CP095046.1"/>
</dbReference>
<dbReference type="AlphaFoldDB" id="A0A8T9Q4U6"/>